<proteinExistence type="predicted"/>
<dbReference type="AlphaFoldDB" id="A0AAP2GQ16"/>
<feature type="signal peptide" evidence="1">
    <location>
        <begin position="1"/>
        <end position="21"/>
    </location>
</feature>
<evidence type="ECO:0000256" key="1">
    <source>
        <dbReference type="SAM" id="SignalP"/>
    </source>
</evidence>
<dbReference type="Proteomes" id="UP001319200">
    <property type="component" value="Unassembled WGS sequence"/>
</dbReference>
<gene>
    <name evidence="2" type="ORF">KK083_22615</name>
</gene>
<dbReference type="SUPFAM" id="SSF50939">
    <property type="entry name" value="Sialidases"/>
    <property type="match status" value="2"/>
</dbReference>
<dbReference type="InterPro" id="IPR036278">
    <property type="entry name" value="Sialidase_sf"/>
</dbReference>
<keyword evidence="1" id="KW-0732">Signal</keyword>
<sequence>MREVKFFAVLFFALLSGAVDAQFKNIRLDEQTTDNYSCEPSIAINPRDPLNIVAASVLNNVYYTKDGGATWQKKKLESTSGVYGDPALIADTHGTFYYFHLSDPTGGKGDYESEKLDRIVVQISGDGGETWSDGESIGLNHPKDQDKPWPAIDMKNNLYVTWTQFDKYRDTNPDCQSNIMISTSKNGKKWSDPVSLSQNPGDCLDDDNTVQGAVPAVSFDGKMFVAWAKGGKIFLDRSFDGGRMWLSNDIAIADQPGGWNMKIPGHDRSNGMPVLLTDRSKGHYRGSLYVLWADQRRGEDDTDIWFTRSNNFGDNWSAPTRVNDDGPGKHQYLPWMAVDQTTGYIYVLYYDRRNHDDLQTDVYLAYSVDGGLRFKNVKISEEPFTPSGNSFFGDYLNIDACKGIITPVWTRMDNGKTSVWTAVIRHEDLAATK</sequence>
<dbReference type="InterPro" id="IPR015943">
    <property type="entry name" value="WD40/YVTN_repeat-like_dom_sf"/>
</dbReference>
<dbReference type="GO" id="GO:0016787">
    <property type="term" value="F:hydrolase activity"/>
    <property type="evidence" value="ECO:0007669"/>
    <property type="project" value="UniProtKB-KW"/>
</dbReference>
<evidence type="ECO:0000313" key="2">
    <source>
        <dbReference type="EMBL" id="MBT1699698.1"/>
    </source>
</evidence>
<dbReference type="Gene3D" id="2.120.10.10">
    <property type="match status" value="1"/>
</dbReference>
<accession>A0AAP2GQ16</accession>
<protein>
    <submittedName>
        <fullName evidence="2">Glycoside hydrolase</fullName>
    </submittedName>
</protein>
<name>A0AAP2GQ16_9BACT</name>
<evidence type="ECO:0000313" key="3">
    <source>
        <dbReference type="Proteomes" id="UP001319200"/>
    </source>
</evidence>
<organism evidence="2 3">
    <name type="scientific">Chryseosolibacter histidini</name>
    <dbReference type="NCBI Taxonomy" id="2782349"/>
    <lineage>
        <taxon>Bacteria</taxon>
        <taxon>Pseudomonadati</taxon>
        <taxon>Bacteroidota</taxon>
        <taxon>Cytophagia</taxon>
        <taxon>Cytophagales</taxon>
        <taxon>Chryseotaleaceae</taxon>
        <taxon>Chryseosolibacter</taxon>
    </lineage>
</organism>
<dbReference type="RefSeq" id="WP_254167817.1">
    <property type="nucleotide sequence ID" value="NZ_JAHESF010000028.1"/>
</dbReference>
<reference evidence="2 3" key="1">
    <citation type="submission" date="2021-05" db="EMBL/GenBank/DDBJ databases">
        <title>A Polyphasic approach of four new species of the genus Ohtaekwangia: Ohtaekwangia histidinii sp. nov., Ohtaekwangia cretensis sp. nov., Ohtaekwangia indiensis sp. nov., Ohtaekwangia reichenbachii sp. nov. from diverse environment.</title>
        <authorList>
            <person name="Octaviana S."/>
        </authorList>
    </citation>
    <scope>NUCLEOTIDE SEQUENCE [LARGE SCALE GENOMIC DNA]</scope>
    <source>
        <strain evidence="2 3">PWU4</strain>
    </source>
</reference>
<feature type="chain" id="PRO_5042858277" evidence="1">
    <location>
        <begin position="22"/>
        <end position="433"/>
    </location>
</feature>
<dbReference type="Gene3D" id="2.130.10.10">
    <property type="entry name" value="YVTN repeat-like/Quinoprotein amine dehydrogenase"/>
    <property type="match status" value="1"/>
</dbReference>
<keyword evidence="3" id="KW-1185">Reference proteome</keyword>
<dbReference type="EMBL" id="JAHESF010000028">
    <property type="protein sequence ID" value="MBT1699698.1"/>
    <property type="molecule type" value="Genomic_DNA"/>
</dbReference>
<dbReference type="CDD" id="cd15482">
    <property type="entry name" value="Sialidase_non-viral"/>
    <property type="match status" value="2"/>
</dbReference>
<keyword evidence="2" id="KW-0378">Hydrolase</keyword>
<comment type="caution">
    <text evidence="2">The sequence shown here is derived from an EMBL/GenBank/DDBJ whole genome shotgun (WGS) entry which is preliminary data.</text>
</comment>